<dbReference type="AlphaFoldDB" id="A0A9E6R8C9"/>
<evidence type="ECO:0000313" key="2">
    <source>
        <dbReference type="EMBL" id="QZO00083.1"/>
    </source>
</evidence>
<gene>
    <name evidence="2" type="ORF">K6K41_26590</name>
</gene>
<feature type="transmembrane region" description="Helical" evidence="1">
    <location>
        <begin position="121"/>
        <end position="147"/>
    </location>
</feature>
<keyword evidence="1" id="KW-1133">Transmembrane helix</keyword>
<protein>
    <recommendedName>
        <fullName evidence="4">Yip1 domain-containing protein</fullName>
    </recommendedName>
</protein>
<evidence type="ECO:0000313" key="3">
    <source>
        <dbReference type="Proteomes" id="UP000825701"/>
    </source>
</evidence>
<name>A0A9E6R8C9_9HYPH</name>
<keyword evidence="1" id="KW-0812">Transmembrane</keyword>
<sequence>MSPAGEPSPEVGSGYSAALLARHLTLCLTRMRLVVREAFEAGAGWGAFAAMTGASAVAIGVETAMREHAAPPTDPHLSAEASDFAILGVGTFCLFVVIAVFLTLVWWCAARLFGAKVTLRTSAIGVAAGALPQVACSAAVIASAFAFRFLLGAEQGVAALNILDYVLILPLFGYGLVGYAAATGFSLGQAFAIQVIGAVGGAALLFGVISVGGLAFDQSLNWLVQLVLG</sequence>
<proteinExistence type="predicted"/>
<dbReference type="RefSeq" id="WP_261403232.1">
    <property type="nucleotide sequence ID" value="NZ_CP081869.1"/>
</dbReference>
<dbReference type="Proteomes" id="UP000825701">
    <property type="component" value="Chromosome"/>
</dbReference>
<evidence type="ECO:0000256" key="1">
    <source>
        <dbReference type="SAM" id="Phobius"/>
    </source>
</evidence>
<evidence type="ECO:0008006" key="4">
    <source>
        <dbReference type="Google" id="ProtNLM"/>
    </source>
</evidence>
<keyword evidence="1" id="KW-0472">Membrane</keyword>
<feature type="transmembrane region" description="Helical" evidence="1">
    <location>
        <begin position="195"/>
        <end position="216"/>
    </location>
</feature>
<feature type="transmembrane region" description="Helical" evidence="1">
    <location>
        <begin position="167"/>
        <end position="188"/>
    </location>
</feature>
<dbReference type="KEGG" id="cmet:K6K41_26590"/>
<accession>A0A9E6R8C9</accession>
<organism evidence="2 3">
    <name type="scientific">Chenggangzhangella methanolivorans</name>
    <dbReference type="NCBI Taxonomy" id="1437009"/>
    <lineage>
        <taxon>Bacteria</taxon>
        <taxon>Pseudomonadati</taxon>
        <taxon>Pseudomonadota</taxon>
        <taxon>Alphaproteobacteria</taxon>
        <taxon>Hyphomicrobiales</taxon>
        <taxon>Methylopilaceae</taxon>
        <taxon>Chenggangzhangella</taxon>
    </lineage>
</organism>
<keyword evidence="3" id="KW-1185">Reference proteome</keyword>
<feature type="transmembrane region" description="Helical" evidence="1">
    <location>
        <begin position="43"/>
        <end position="64"/>
    </location>
</feature>
<feature type="transmembrane region" description="Helical" evidence="1">
    <location>
        <begin position="84"/>
        <end position="109"/>
    </location>
</feature>
<dbReference type="EMBL" id="CP081869">
    <property type="protein sequence ID" value="QZO00083.1"/>
    <property type="molecule type" value="Genomic_DNA"/>
</dbReference>
<reference evidence="2" key="1">
    <citation type="submission" date="2021-08" db="EMBL/GenBank/DDBJ databases">
        <authorList>
            <person name="Zhang H."/>
            <person name="Xu M."/>
            <person name="Yu Z."/>
            <person name="Yang L."/>
            <person name="Cai Y."/>
        </authorList>
    </citation>
    <scope>NUCLEOTIDE SEQUENCE</scope>
    <source>
        <strain evidence="2">CHL1</strain>
    </source>
</reference>